<keyword evidence="1" id="KW-0472">Membrane</keyword>
<keyword evidence="1" id="KW-0812">Transmembrane</keyword>
<dbReference type="Proteomes" id="UP000054995">
    <property type="component" value="Unassembled WGS sequence"/>
</dbReference>
<accession>A0A0V1FJB9</accession>
<gene>
    <name evidence="2" type="ORF">T4D_4488</name>
</gene>
<comment type="caution">
    <text evidence="2">The sequence shown here is derived from an EMBL/GenBank/DDBJ whole genome shotgun (WGS) entry which is preliminary data.</text>
</comment>
<reference evidence="2 3" key="1">
    <citation type="submission" date="2015-01" db="EMBL/GenBank/DDBJ databases">
        <title>Evolution of Trichinella species and genotypes.</title>
        <authorList>
            <person name="Korhonen P.K."/>
            <person name="Edoardo P."/>
            <person name="Giuseppe L.R."/>
            <person name="Gasser R.B."/>
        </authorList>
    </citation>
    <scope>NUCLEOTIDE SEQUENCE [LARGE SCALE GENOMIC DNA]</scope>
    <source>
        <strain evidence="2">ISS470</strain>
    </source>
</reference>
<keyword evidence="1" id="KW-1133">Transmembrane helix</keyword>
<dbReference type="AlphaFoldDB" id="A0A0V1FJB9"/>
<keyword evidence="3" id="KW-1185">Reference proteome</keyword>
<proteinExistence type="predicted"/>
<protein>
    <submittedName>
        <fullName evidence="2">Uncharacterized protein</fullName>
    </submittedName>
</protein>
<name>A0A0V1FJB9_TRIPS</name>
<evidence type="ECO:0000313" key="3">
    <source>
        <dbReference type="Proteomes" id="UP000054995"/>
    </source>
</evidence>
<sequence>MHKRSFAMLELDVFFNCFNPFRRSYTVHTGKCCPQDDTGASHRVMWAMSISINLSSLFKNTTMCFNNHLIRVSAFIIIFVFTLANKNLIRFLKCTDTENVRTLFVVFDVK</sequence>
<feature type="transmembrane region" description="Helical" evidence="1">
    <location>
        <begin position="68"/>
        <end position="84"/>
    </location>
</feature>
<evidence type="ECO:0000256" key="1">
    <source>
        <dbReference type="SAM" id="Phobius"/>
    </source>
</evidence>
<organism evidence="2 3">
    <name type="scientific">Trichinella pseudospiralis</name>
    <name type="common">Parasitic roundworm</name>
    <dbReference type="NCBI Taxonomy" id="6337"/>
    <lineage>
        <taxon>Eukaryota</taxon>
        <taxon>Metazoa</taxon>
        <taxon>Ecdysozoa</taxon>
        <taxon>Nematoda</taxon>
        <taxon>Enoplea</taxon>
        <taxon>Dorylaimia</taxon>
        <taxon>Trichinellida</taxon>
        <taxon>Trichinellidae</taxon>
        <taxon>Trichinella</taxon>
    </lineage>
</organism>
<evidence type="ECO:0000313" key="2">
    <source>
        <dbReference type="EMBL" id="KRY86151.1"/>
    </source>
</evidence>
<dbReference type="EMBL" id="JYDT01000076">
    <property type="protein sequence ID" value="KRY86151.1"/>
    <property type="molecule type" value="Genomic_DNA"/>
</dbReference>